<evidence type="ECO:0000313" key="2">
    <source>
        <dbReference type="EMBL" id="PNX91384.1"/>
    </source>
</evidence>
<accession>A0A2K3MKU4</accession>
<evidence type="ECO:0000256" key="1">
    <source>
        <dbReference type="SAM" id="MobiDB-lite"/>
    </source>
</evidence>
<sequence length="170" mass="17661">MDPPRRAPRTVIDPVPKFRQVGFFAPPDRSQSGPIAADTSASLSPVMIPPPRHLSDNLILHARPSNSPRRGPESITVGGSNSDAPVSPAPSSSYSSRFVVGGDRGFFDGKGKDNGKVVASSFPRGGFDLTALKGNAAASGSSIVVPASQLTTVSVVNDSLGIPGESFFRF</sequence>
<feature type="compositionally biased region" description="Polar residues" evidence="1">
    <location>
        <begin position="29"/>
        <end position="43"/>
    </location>
</feature>
<dbReference type="AlphaFoldDB" id="A0A2K3MKU4"/>
<reference evidence="2 3" key="2">
    <citation type="journal article" date="2017" name="Front. Plant Sci.">
        <title>Gene Classification and Mining of Molecular Markers Useful in Red Clover (Trifolium pratense) Breeding.</title>
        <authorList>
            <person name="Istvanek J."/>
            <person name="Dluhosova J."/>
            <person name="Dluhos P."/>
            <person name="Patkova L."/>
            <person name="Nedelnik J."/>
            <person name="Repkova J."/>
        </authorList>
    </citation>
    <scope>NUCLEOTIDE SEQUENCE [LARGE SCALE GENOMIC DNA]</scope>
    <source>
        <strain evidence="3">cv. Tatra</strain>
        <tissue evidence="2">Young leaves</tissue>
    </source>
</reference>
<dbReference type="Proteomes" id="UP000236291">
    <property type="component" value="Unassembled WGS sequence"/>
</dbReference>
<gene>
    <name evidence="2" type="ORF">L195_g047515</name>
</gene>
<protein>
    <submittedName>
        <fullName evidence="2">Uncharacterized protein</fullName>
    </submittedName>
</protein>
<name>A0A2K3MKU4_TRIPR</name>
<organism evidence="2 3">
    <name type="scientific">Trifolium pratense</name>
    <name type="common">Red clover</name>
    <dbReference type="NCBI Taxonomy" id="57577"/>
    <lineage>
        <taxon>Eukaryota</taxon>
        <taxon>Viridiplantae</taxon>
        <taxon>Streptophyta</taxon>
        <taxon>Embryophyta</taxon>
        <taxon>Tracheophyta</taxon>
        <taxon>Spermatophyta</taxon>
        <taxon>Magnoliopsida</taxon>
        <taxon>eudicotyledons</taxon>
        <taxon>Gunneridae</taxon>
        <taxon>Pentapetalae</taxon>
        <taxon>rosids</taxon>
        <taxon>fabids</taxon>
        <taxon>Fabales</taxon>
        <taxon>Fabaceae</taxon>
        <taxon>Papilionoideae</taxon>
        <taxon>50 kb inversion clade</taxon>
        <taxon>NPAAA clade</taxon>
        <taxon>Hologalegina</taxon>
        <taxon>IRL clade</taxon>
        <taxon>Trifolieae</taxon>
        <taxon>Trifolium</taxon>
    </lineage>
</organism>
<comment type="caution">
    <text evidence="2">The sequence shown here is derived from an EMBL/GenBank/DDBJ whole genome shotgun (WGS) entry which is preliminary data.</text>
</comment>
<feature type="compositionally biased region" description="Low complexity" evidence="1">
    <location>
        <begin position="80"/>
        <end position="95"/>
    </location>
</feature>
<dbReference type="ExpressionAtlas" id="A0A2K3MKU4">
    <property type="expression patterns" value="baseline"/>
</dbReference>
<dbReference type="STRING" id="57577.A0A2K3MKU4"/>
<reference evidence="2 3" key="1">
    <citation type="journal article" date="2014" name="Am. J. Bot.">
        <title>Genome assembly and annotation for red clover (Trifolium pratense; Fabaceae).</title>
        <authorList>
            <person name="Istvanek J."/>
            <person name="Jaros M."/>
            <person name="Krenek A."/>
            <person name="Repkova J."/>
        </authorList>
    </citation>
    <scope>NUCLEOTIDE SEQUENCE [LARGE SCALE GENOMIC DNA]</scope>
    <source>
        <strain evidence="3">cv. Tatra</strain>
        <tissue evidence="2">Young leaves</tissue>
    </source>
</reference>
<dbReference type="EMBL" id="ASHM01066055">
    <property type="protein sequence ID" value="PNX91384.1"/>
    <property type="molecule type" value="Genomic_DNA"/>
</dbReference>
<evidence type="ECO:0000313" key="3">
    <source>
        <dbReference type="Proteomes" id="UP000236291"/>
    </source>
</evidence>
<feature type="region of interest" description="Disordered" evidence="1">
    <location>
        <begin position="22"/>
        <end position="95"/>
    </location>
</feature>
<proteinExistence type="predicted"/>